<sequence>MRLSALAAGIGALSDDTRRALYEYVAAQHAPVGRDEAATALGIRAHKVNFHLDRLVEEGLLDVEYRRLTGRTGPGAGRPSKLYRRSDREFSVSLPPRRYDLVGNILASSITRARDGQSLEAALHESAREHGLTAGRATIHDEDATITQLAAALAEQGYEPDDHDGVLALHNCPFDTLASKHTALVCALNESYVQGVADGMGCCQVDARLEPGEGRCCVRVHRREESARE</sequence>
<proteinExistence type="predicted"/>
<name>A0ABZ2MGV7_9MICO</name>
<organism evidence="1 2">
    <name type="scientific">Janibacter alittae</name>
    <dbReference type="NCBI Taxonomy" id="3115209"/>
    <lineage>
        <taxon>Bacteria</taxon>
        <taxon>Bacillati</taxon>
        <taxon>Actinomycetota</taxon>
        <taxon>Actinomycetes</taxon>
        <taxon>Micrococcales</taxon>
        <taxon>Intrasporangiaceae</taxon>
        <taxon>Janibacter</taxon>
    </lineage>
</organism>
<reference evidence="1 2" key="1">
    <citation type="submission" date="2024-02" db="EMBL/GenBank/DDBJ databases">
        <title>Janibacter sp. nov., isolated from gut of marine sandworm.</title>
        <authorList>
            <person name="Kim B."/>
            <person name="Jun M.O."/>
            <person name="Shin N.-R."/>
        </authorList>
    </citation>
    <scope>NUCLEOTIDE SEQUENCE [LARGE SCALE GENOMIC DNA]</scope>
    <source>
        <strain evidence="1 2">A1S7</strain>
    </source>
</reference>
<dbReference type="RefSeq" id="WP_338749125.1">
    <property type="nucleotide sequence ID" value="NZ_CP144913.1"/>
</dbReference>
<dbReference type="InterPro" id="IPR036390">
    <property type="entry name" value="WH_DNA-bd_sf"/>
</dbReference>
<keyword evidence="2" id="KW-1185">Reference proteome</keyword>
<dbReference type="SUPFAM" id="SSF46785">
    <property type="entry name" value="Winged helix' DNA-binding domain"/>
    <property type="match status" value="1"/>
</dbReference>
<accession>A0ABZ2MGV7</accession>
<protein>
    <submittedName>
        <fullName evidence="1">Helix-turn-helix domain-containing protein</fullName>
    </submittedName>
</protein>
<dbReference type="Gene3D" id="1.10.10.10">
    <property type="entry name" value="Winged helix-like DNA-binding domain superfamily/Winged helix DNA-binding domain"/>
    <property type="match status" value="1"/>
</dbReference>
<gene>
    <name evidence="1" type="ORF">V1351_15315</name>
</gene>
<evidence type="ECO:0000313" key="2">
    <source>
        <dbReference type="Proteomes" id="UP001382727"/>
    </source>
</evidence>
<dbReference type="Proteomes" id="UP001382727">
    <property type="component" value="Chromosome"/>
</dbReference>
<evidence type="ECO:0000313" key="1">
    <source>
        <dbReference type="EMBL" id="WXB76291.1"/>
    </source>
</evidence>
<dbReference type="InterPro" id="IPR036388">
    <property type="entry name" value="WH-like_DNA-bd_sf"/>
</dbReference>
<dbReference type="Pfam" id="PF12840">
    <property type="entry name" value="HTH_20"/>
    <property type="match status" value="1"/>
</dbReference>
<dbReference type="EMBL" id="CP144913">
    <property type="protein sequence ID" value="WXB76291.1"/>
    <property type="molecule type" value="Genomic_DNA"/>
</dbReference>